<dbReference type="PANTHER" id="PTHR11777:SF9">
    <property type="entry name" value="ALANINE--TRNA LIGASE, CYTOPLASMIC"/>
    <property type="match status" value="1"/>
</dbReference>
<comment type="similarity">
    <text evidence="1 14">Belongs to the class-II aminoacyl-tRNA synthetase family.</text>
</comment>
<evidence type="ECO:0000256" key="3">
    <source>
        <dbReference type="ARBA" id="ARBA00022555"/>
    </source>
</evidence>
<evidence type="ECO:0000256" key="13">
    <source>
        <dbReference type="ARBA" id="ARBA00048300"/>
    </source>
</evidence>
<organism evidence="17 18">
    <name type="scientific">Mycoplasma crocodyli (strain ATCC 51981 / MP145)</name>
    <dbReference type="NCBI Taxonomy" id="512564"/>
    <lineage>
        <taxon>Bacteria</taxon>
        <taxon>Bacillati</taxon>
        <taxon>Mycoplasmatota</taxon>
        <taxon>Mollicutes</taxon>
        <taxon>Mycoplasmataceae</taxon>
        <taxon>Mycoplasma</taxon>
    </lineage>
</organism>
<evidence type="ECO:0000256" key="14">
    <source>
        <dbReference type="HAMAP-Rule" id="MF_00036"/>
    </source>
</evidence>
<reference key="2">
    <citation type="submission" date="2010-03" db="EMBL/GenBank/DDBJ databases">
        <authorList>
            <person name="Ma Z."/>
            <person name="Wang X."/>
            <person name="Liu H."/>
        </authorList>
    </citation>
    <scope>NUCLEOTIDE SEQUENCE</scope>
    <source>
        <strain>MP145</strain>
    </source>
</reference>
<feature type="binding site" evidence="14">
    <location>
        <position position="560"/>
    </location>
    <ligand>
        <name>Zn(2+)</name>
        <dbReference type="ChEBI" id="CHEBI:29105"/>
    </ligand>
</feature>
<reference evidence="17 18" key="3">
    <citation type="journal article" date="2011" name="J. Bacteriol.">
        <title>Genome sequences of Mycoplasma alligatoris A21JP2T and Mycoplasma crocodyli MP145T.</title>
        <authorList>
            <person name="Brown D.R."/>
            <person name="Farmerie W.G."/>
            <person name="May M."/>
            <person name="Benders G.A."/>
            <person name="Durkin A.S."/>
            <person name="Hlavinka K."/>
            <person name="Hostetler J."/>
            <person name="Jackson J."/>
            <person name="Johnson J."/>
            <person name="Miller R.H."/>
            <person name="Paralanov V."/>
            <person name="Radune D."/>
            <person name="Szczypinski B."/>
            <person name="Glass J.I."/>
        </authorList>
    </citation>
    <scope>NUCLEOTIDE SEQUENCE [LARGE SCALE GENOMIC DNA]</scope>
    <source>
        <strain evidence="18">ATCC 51981 / MP145</strain>
    </source>
</reference>
<keyword evidence="5 14" id="KW-0479">Metal-binding</keyword>
<dbReference type="SUPFAM" id="SSF101353">
    <property type="entry name" value="Putative anticodon-binding domain of alanyl-tRNA synthetase (AlaRS)"/>
    <property type="match status" value="1"/>
</dbReference>
<dbReference type="InterPro" id="IPR002318">
    <property type="entry name" value="Ala-tRNA-lgiase_IIc"/>
</dbReference>
<reference evidence="18" key="1">
    <citation type="submission" date="2010-03" db="EMBL/GenBank/DDBJ databases">
        <title>The complete genome of Mycoplasma crocodyli MP145.</title>
        <authorList>
            <person name="Glass J.I."/>
            <person name="Durkin A.S."/>
            <person name="Hostetler J."/>
            <person name="Jackson J."/>
            <person name="Johnson J."/>
            <person name="May M.A."/>
            <person name="Paralanov V."/>
            <person name="Radune D."/>
            <person name="Szczypinski B."/>
            <person name="Brown D.R."/>
        </authorList>
    </citation>
    <scope>NUCLEOTIDE SEQUENCE [LARGE SCALE GENOMIC DNA]</scope>
    <source>
        <strain evidence="18">ATCC 51981 / MP145</strain>
    </source>
</reference>
<evidence type="ECO:0000256" key="7">
    <source>
        <dbReference type="ARBA" id="ARBA00022833"/>
    </source>
</evidence>
<comment type="domain">
    <text evidence="14">Consists of three domains; the N-terminal catalytic domain, the editing domain and the C-terminal C-Ala domain. The editing domain removes incorrectly charged amino acids, while the C-Ala domain, along with tRNA(Ala), serves as a bridge to cooperatively bring together the editing and aminoacylation centers thus stimulating deacylation of misacylated tRNAs.</text>
</comment>
<dbReference type="AlphaFoldDB" id="D5E528"/>
<evidence type="ECO:0000256" key="4">
    <source>
        <dbReference type="ARBA" id="ARBA00022598"/>
    </source>
</evidence>
<dbReference type="eggNOG" id="COG0013">
    <property type="taxonomic scope" value="Bacteria"/>
</dbReference>
<accession>D5E528</accession>
<dbReference type="CDD" id="cd00673">
    <property type="entry name" value="AlaRS_core"/>
    <property type="match status" value="1"/>
</dbReference>
<dbReference type="InterPro" id="IPR050058">
    <property type="entry name" value="Ala-tRNA_ligase"/>
</dbReference>
<dbReference type="InterPro" id="IPR012947">
    <property type="entry name" value="tRNA_SAD"/>
</dbReference>
<dbReference type="FunFam" id="3.30.930.10:FF:000046">
    <property type="entry name" value="Alanine--tRNA ligase"/>
    <property type="match status" value="1"/>
</dbReference>
<dbReference type="GO" id="GO:0004813">
    <property type="term" value="F:alanine-tRNA ligase activity"/>
    <property type="evidence" value="ECO:0007669"/>
    <property type="project" value="UniProtKB-UniRule"/>
</dbReference>
<keyword evidence="15" id="KW-0175">Coiled coil</keyword>
<dbReference type="Gene3D" id="3.30.980.10">
    <property type="entry name" value="Threonyl-trna Synthetase, Chain A, domain 2"/>
    <property type="match status" value="1"/>
</dbReference>
<dbReference type="SUPFAM" id="SSF50447">
    <property type="entry name" value="Translation proteins"/>
    <property type="match status" value="1"/>
</dbReference>
<dbReference type="Pfam" id="PF01411">
    <property type="entry name" value="tRNA-synt_2c"/>
    <property type="match status" value="1"/>
</dbReference>
<dbReference type="Proteomes" id="UP000001845">
    <property type="component" value="Chromosome"/>
</dbReference>
<dbReference type="OrthoDB" id="9803884at2"/>
<evidence type="ECO:0000256" key="8">
    <source>
        <dbReference type="ARBA" id="ARBA00022840"/>
    </source>
</evidence>
<keyword evidence="4 14" id="KW-0436">Ligase</keyword>
<dbReference type="PROSITE" id="PS50860">
    <property type="entry name" value="AA_TRNA_LIGASE_II_ALA"/>
    <property type="match status" value="1"/>
</dbReference>
<dbReference type="Pfam" id="PF07973">
    <property type="entry name" value="tRNA_SAD"/>
    <property type="match status" value="1"/>
</dbReference>
<dbReference type="InterPro" id="IPR018164">
    <property type="entry name" value="Ala-tRNA-synth_IIc_N"/>
</dbReference>
<comment type="cofactor">
    <cofactor evidence="14">
        <name>Zn(2+)</name>
        <dbReference type="ChEBI" id="CHEBI:29105"/>
    </cofactor>
    <text evidence="14">Binds 1 zinc ion per subunit.</text>
</comment>
<evidence type="ECO:0000256" key="11">
    <source>
        <dbReference type="ARBA" id="ARBA00023146"/>
    </source>
</evidence>
<dbReference type="HOGENOM" id="CLU_004485_1_1_14"/>
<evidence type="ECO:0000313" key="18">
    <source>
        <dbReference type="Proteomes" id="UP000001845"/>
    </source>
</evidence>
<comment type="catalytic activity">
    <reaction evidence="13 14">
        <text>tRNA(Ala) + L-alanine + ATP = L-alanyl-tRNA(Ala) + AMP + diphosphate</text>
        <dbReference type="Rhea" id="RHEA:12540"/>
        <dbReference type="Rhea" id="RHEA-COMP:9657"/>
        <dbReference type="Rhea" id="RHEA-COMP:9923"/>
        <dbReference type="ChEBI" id="CHEBI:30616"/>
        <dbReference type="ChEBI" id="CHEBI:33019"/>
        <dbReference type="ChEBI" id="CHEBI:57972"/>
        <dbReference type="ChEBI" id="CHEBI:78442"/>
        <dbReference type="ChEBI" id="CHEBI:78497"/>
        <dbReference type="ChEBI" id="CHEBI:456215"/>
        <dbReference type="EC" id="6.1.1.7"/>
    </reaction>
</comment>
<evidence type="ECO:0000256" key="1">
    <source>
        <dbReference type="ARBA" id="ARBA00008226"/>
    </source>
</evidence>
<dbReference type="GO" id="GO:0002161">
    <property type="term" value="F:aminoacyl-tRNA deacylase activity"/>
    <property type="evidence" value="ECO:0007669"/>
    <property type="project" value="TreeGrafter"/>
</dbReference>
<evidence type="ECO:0000313" key="17">
    <source>
        <dbReference type="EMBL" id="ADE19666.1"/>
    </source>
</evidence>
<dbReference type="HAMAP" id="MF_00036_B">
    <property type="entry name" value="Ala_tRNA_synth_B"/>
    <property type="match status" value="1"/>
</dbReference>
<dbReference type="InterPro" id="IPR018163">
    <property type="entry name" value="Thr/Ala-tRNA-synth_IIc_edit"/>
</dbReference>
<protein>
    <recommendedName>
        <fullName evidence="14">Alanine--tRNA ligase</fullName>
        <ecNumber evidence="14">6.1.1.7</ecNumber>
    </recommendedName>
    <alternativeName>
        <fullName evidence="14">Alanyl-tRNA synthetase</fullName>
        <shortName evidence="14">AlaRS</shortName>
    </alternativeName>
</protein>
<dbReference type="SUPFAM" id="SSF55186">
    <property type="entry name" value="ThrRS/AlaRS common domain"/>
    <property type="match status" value="1"/>
</dbReference>
<dbReference type="FunFam" id="3.30.980.10:FF:000004">
    <property type="entry name" value="Alanine--tRNA ligase, cytoplasmic"/>
    <property type="match status" value="1"/>
</dbReference>
<comment type="subcellular location">
    <subcellularLocation>
        <location evidence="14">Cytoplasm</location>
    </subcellularLocation>
</comment>
<dbReference type="GO" id="GO:0000049">
    <property type="term" value="F:tRNA binding"/>
    <property type="evidence" value="ECO:0007669"/>
    <property type="project" value="UniProtKB-KW"/>
</dbReference>
<name>D5E528_MYCCM</name>
<evidence type="ECO:0000256" key="15">
    <source>
        <dbReference type="SAM" id="Coils"/>
    </source>
</evidence>
<keyword evidence="6 14" id="KW-0547">Nucleotide-binding</keyword>
<dbReference type="InterPro" id="IPR023033">
    <property type="entry name" value="Ala_tRNA_ligase_euk/bac"/>
</dbReference>
<feature type="binding site" evidence="14">
    <location>
        <position position="556"/>
    </location>
    <ligand>
        <name>Zn(2+)</name>
        <dbReference type="ChEBI" id="CHEBI:29105"/>
    </ligand>
</feature>
<dbReference type="InterPro" id="IPR045864">
    <property type="entry name" value="aa-tRNA-synth_II/BPL/LPL"/>
</dbReference>
<dbReference type="PANTHER" id="PTHR11777">
    <property type="entry name" value="ALANYL-TRNA SYNTHETASE"/>
    <property type="match status" value="1"/>
</dbReference>
<keyword evidence="7 14" id="KW-0862">Zinc</keyword>
<dbReference type="GO" id="GO:0006419">
    <property type="term" value="P:alanyl-tRNA aminoacylation"/>
    <property type="evidence" value="ECO:0007669"/>
    <property type="project" value="UniProtKB-UniRule"/>
</dbReference>
<evidence type="ECO:0000256" key="10">
    <source>
        <dbReference type="ARBA" id="ARBA00022917"/>
    </source>
</evidence>
<dbReference type="GO" id="GO:0005524">
    <property type="term" value="F:ATP binding"/>
    <property type="evidence" value="ECO:0007669"/>
    <property type="project" value="UniProtKB-UniRule"/>
</dbReference>
<dbReference type="InterPro" id="IPR018165">
    <property type="entry name" value="Ala-tRNA-synth_IIc_core"/>
</dbReference>
<feature type="binding site" evidence="14">
    <location>
        <position position="665"/>
    </location>
    <ligand>
        <name>Zn(2+)</name>
        <dbReference type="ChEBI" id="CHEBI:29105"/>
    </ligand>
</feature>
<dbReference type="EC" id="6.1.1.7" evidence="14"/>
<dbReference type="SMART" id="SM00863">
    <property type="entry name" value="tRNA_SAD"/>
    <property type="match status" value="1"/>
</dbReference>
<dbReference type="Gene3D" id="3.10.310.40">
    <property type="match status" value="1"/>
</dbReference>
<keyword evidence="3 14" id="KW-0820">tRNA-binding</keyword>
<keyword evidence="9 14" id="KW-0694">RNA-binding</keyword>
<feature type="binding site" evidence="14">
    <location>
        <position position="661"/>
    </location>
    <ligand>
        <name>Zn(2+)</name>
        <dbReference type="ChEBI" id="CHEBI:29105"/>
    </ligand>
</feature>
<keyword evidence="18" id="KW-1185">Reference proteome</keyword>
<dbReference type="NCBIfam" id="TIGR00344">
    <property type="entry name" value="alaS"/>
    <property type="match status" value="1"/>
</dbReference>
<evidence type="ECO:0000256" key="6">
    <source>
        <dbReference type="ARBA" id="ARBA00022741"/>
    </source>
</evidence>
<keyword evidence="2 14" id="KW-0963">Cytoplasm</keyword>
<dbReference type="EMBL" id="CP001991">
    <property type="protein sequence ID" value="ADE19666.1"/>
    <property type="molecule type" value="Genomic_DNA"/>
</dbReference>
<dbReference type="KEGG" id="mcd:MCRO_0217"/>
<dbReference type="InterPro" id="IPR009000">
    <property type="entry name" value="Transl_B-barrel_sf"/>
</dbReference>
<proteinExistence type="inferred from homology"/>
<dbReference type="GO" id="GO:0005829">
    <property type="term" value="C:cytosol"/>
    <property type="evidence" value="ECO:0007669"/>
    <property type="project" value="TreeGrafter"/>
</dbReference>
<evidence type="ECO:0000256" key="12">
    <source>
        <dbReference type="ARBA" id="ARBA00024779"/>
    </source>
</evidence>
<keyword evidence="11 14" id="KW-0030">Aminoacyl-tRNA synthetase</keyword>
<dbReference type="PRINTS" id="PR00980">
    <property type="entry name" value="TRNASYNTHALA"/>
</dbReference>
<comment type="function">
    <text evidence="12 14">Catalyzes the attachment of alanine to tRNA(Ala) in a two-step reaction: alanine is first activated by ATP to form Ala-AMP and then transferred to the acceptor end of tRNA(Ala). Also edits incorrectly charged Ser-tRNA(Ala) and Gly-tRNA(Ala) via its editing domain.</text>
</comment>
<dbReference type="RefSeq" id="WP_013054442.1">
    <property type="nucleotide sequence ID" value="NC_014014.1"/>
</dbReference>
<dbReference type="Gene3D" id="3.30.930.10">
    <property type="entry name" value="Bira Bifunctional Protein, Domain 2"/>
    <property type="match status" value="1"/>
</dbReference>
<gene>
    <name evidence="14 17" type="primary">alaS</name>
    <name evidence="17" type="ordered locus">MCRO_0217</name>
</gene>
<keyword evidence="10 14" id="KW-0648">Protein biosynthesis</keyword>
<evidence type="ECO:0000259" key="16">
    <source>
        <dbReference type="PROSITE" id="PS50860"/>
    </source>
</evidence>
<sequence length="876" mass="100433">MDSKKIRQDWLNFFEKKNHLIVPTKSLVPVNDNSLLWINSGVATLKDYFSGKKIPPSKRLTNSQKAIRTNDIENVGITARHHTLFEMLGNFSIGDYFKKEAIEFAAEYLLTILKLDKNRLYFTYFHEDLETKQLWINCGFDPEHMIPGTRDTNFWEVGSGPCGPNTEIFYDRGQKYDSRGIELLKNDIENDRYVEIWNIVFSTYNSDGEGNYTELKQKNIDTGAGLERIVSVMQDAPTNFDTDLFLPIIHEIEKYTSYRYDINNYFVKNKDQVEINSCFQIIADHIRTVSNAIADGAKISNIGRGYIIRRLIRRCVYKSMKLKVTDSIFLYKLVKVVKQSLPFEYDVVKVEKAIKAEEQLFAKTIEKGKILLEKNISKGSSIFSGKTAFKLFETYGFPIELTMEILADQKVNIDMNEFEKAKQEHAEASKTKKTAGMDKVINSLTLLKSKIDIFVGYTDTKTTSKILKLFNSNKEIKESNDTAFLVLDKTPFYATSGGQRHDKGYILQNKNKIEIIDVFKDKHGNHIHVIKGKINKNDPVECFVDETIRLGLERNHSGTHLLYCALRNVLGNHIQQLGSDNNEERLTFDLPADNKPSDEKIKEIENLVNQYIKEDATRNYLQMSIEKAKEMNAILTLEEGEYMDKNNVRIVKFDNITADLCGGTHISNTAKLESFKIVEFSKKAAGIFRIKALTSNKLVNDYLTNEIKKVKNELNNNVEKLVKLDNNFKAKNVESKNLNVYLDNLISYNEEIKNKLKETSKQMHKIDDFDYETVKYENSKNASFAFVESDNIANIKQISLTLREKNPETINIVFSKNNNDFTIAIASKKINSNLLLQSIFKHFNGKGGGNEIFSMGKCQSTSSEELLSYIKELLNA</sequence>
<feature type="domain" description="Alanyl-transfer RNA synthetases family profile" evidence="16">
    <location>
        <begin position="1"/>
        <end position="704"/>
    </location>
</feature>
<evidence type="ECO:0000256" key="9">
    <source>
        <dbReference type="ARBA" id="ARBA00022884"/>
    </source>
</evidence>
<dbReference type="Gene3D" id="2.40.30.130">
    <property type="match status" value="1"/>
</dbReference>
<feature type="coiled-coil region" evidence="15">
    <location>
        <begin position="700"/>
        <end position="762"/>
    </location>
</feature>
<dbReference type="SUPFAM" id="SSF55681">
    <property type="entry name" value="Class II aaRS and biotin synthetases"/>
    <property type="match status" value="1"/>
</dbReference>
<dbReference type="GO" id="GO:0008270">
    <property type="term" value="F:zinc ion binding"/>
    <property type="evidence" value="ECO:0007669"/>
    <property type="project" value="UniProtKB-UniRule"/>
</dbReference>
<evidence type="ECO:0000256" key="5">
    <source>
        <dbReference type="ARBA" id="ARBA00022723"/>
    </source>
</evidence>
<dbReference type="STRING" id="512564.MCRO_0217"/>
<evidence type="ECO:0000256" key="2">
    <source>
        <dbReference type="ARBA" id="ARBA00022490"/>
    </source>
</evidence>
<keyword evidence="8 14" id="KW-0067">ATP-binding</keyword>
<dbReference type="InterPro" id="IPR018162">
    <property type="entry name" value="Ala-tRNA-ligase_IIc_anticod-bd"/>
</dbReference>